<organism evidence="5 6">
    <name type="scientific">Ceutorhynchus assimilis</name>
    <name type="common">cabbage seed weevil</name>
    <dbReference type="NCBI Taxonomy" id="467358"/>
    <lineage>
        <taxon>Eukaryota</taxon>
        <taxon>Metazoa</taxon>
        <taxon>Ecdysozoa</taxon>
        <taxon>Arthropoda</taxon>
        <taxon>Hexapoda</taxon>
        <taxon>Insecta</taxon>
        <taxon>Pterygota</taxon>
        <taxon>Neoptera</taxon>
        <taxon>Endopterygota</taxon>
        <taxon>Coleoptera</taxon>
        <taxon>Polyphaga</taxon>
        <taxon>Cucujiformia</taxon>
        <taxon>Curculionidae</taxon>
        <taxon>Ceutorhynchinae</taxon>
        <taxon>Ceutorhynchus</taxon>
    </lineage>
</organism>
<sequence length="585" mass="66430">MRGGRFGVEEVPLQSFSPSSYERRNSRSLKGPLRVTRLCLLGIVVPTLILGVPLYLRYNVYGAQLYPLAMSDMRMIDNRVSTTWCQKQRVKVNATFNAFLLSQPPTLSTSLQTLSMVRHLVLEDDIKEYWGFYLLKGSSVTVNTCVRWPGASLIVIRGHRHLHECAYIGDDSSEELDELMEAIKEGTYVVNQSDTVVKPAQKTNDPELMKRHRADVEFHSPHHEINKETHTLKDNVDTSDLNDPKMMKIILEALQTKKKKKPKEDHPHFKRNSTIAEEETGNFNISAPGRGAAATSQEVVAQLFSKLQSLGDKAPKYLEALNKKFTITESSLENLGKIQEGDMQKRHLHLETQGRQYKKPAVNFDKAIDSRRRKREIEALGEDLSRDDSENNNGNEEGFIQAPDGIADHKGFVNETNTDHDMSNSEFWSSFSSSEEALLNCEGLILNLPLTPHHNCRKDLSEQEAEETYMANSITYRVPVNGYYFFVFNSENEVQPNYIRVQFHLNKAVYNLTEPVSVCVNATKTCEVDLKFFSSEKLVLELPVRGNDTLWNEEFIVESECEPRTALYAVCVIAVPVIIILFAFS</sequence>
<reference evidence="5" key="1">
    <citation type="submission" date="2022-01" db="EMBL/GenBank/DDBJ databases">
        <authorList>
            <person name="King R."/>
        </authorList>
    </citation>
    <scope>NUCLEOTIDE SEQUENCE</scope>
</reference>
<feature type="domain" description="E3 ubiquitin-protein ligase APD1-4 N-terminal" evidence="3">
    <location>
        <begin position="93"/>
        <end position="162"/>
    </location>
</feature>
<dbReference type="PANTHER" id="PTHR39077">
    <property type="entry name" value="DUF4793 DOMAIN-CONTAINING PROTEIN"/>
    <property type="match status" value="1"/>
</dbReference>
<feature type="compositionally biased region" description="Basic and acidic residues" evidence="1">
    <location>
        <begin position="379"/>
        <end position="389"/>
    </location>
</feature>
<evidence type="ECO:0000256" key="2">
    <source>
        <dbReference type="SAM" id="Phobius"/>
    </source>
</evidence>
<evidence type="ECO:0000259" key="4">
    <source>
        <dbReference type="Pfam" id="PF16041"/>
    </source>
</evidence>
<feature type="compositionally biased region" description="Basic and acidic residues" evidence="1">
    <location>
        <begin position="406"/>
        <end position="417"/>
    </location>
</feature>
<name>A0A9N9QK21_9CUCU</name>
<accession>A0A9N9QK21</accession>
<dbReference type="AlphaFoldDB" id="A0A9N9QK21"/>
<dbReference type="InterPro" id="IPR032010">
    <property type="entry name" value="APD1-4_M"/>
</dbReference>
<keyword evidence="2" id="KW-1133">Transmembrane helix</keyword>
<feature type="transmembrane region" description="Helical" evidence="2">
    <location>
        <begin position="35"/>
        <end position="56"/>
    </location>
</feature>
<evidence type="ECO:0000259" key="3">
    <source>
        <dbReference type="Pfam" id="PF16040"/>
    </source>
</evidence>
<dbReference type="PANTHER" id="PTHR39077:SF1">
    <property type="entry name" value="E3 UBIQUITIN-PROTEIN LIGASE APD1-4 MIDDLE DOMAIN-CONTAINING PROTEIN"/>
    <property type="match status" value="1"/>
</dbReference>
<proteinExistence type="predicted"/>
<dbReference type="EMBL" id="OU892287">
    <property type="protein sequence ID" value="CAG9761932.1"/>
    <property type="molecule type" value="Genomic_DNA"/>
</dbReference>
<dbReference type="Pfam" id="PF16040">
    <property type="entry name" value="APD1-4_N"/>
    <property type="match status" value="1"/>
</dbReference>
<keyword evidence="2" id="KW-0472">Membrane</keyword>
<keyword evidence="2" id="KW-0812">Transmembrane</keyword>
<feature type="region of interest" description="Disordered" evidence="1">
    <location>
        <begin position="379"/>
        <end position="417"/>
    </location>
</feature>
<evidence type="ECO:0008006" key="7">
    <source>
        <dbReference type="Google" id="ProtNLM"/>
    </source>
</evidence>
<evidence type="ECO:0000313" key="6">
    <source>
        <dbReference type="Proteomes" id="UP001152799"/>
    </source>
</evidence>
<gene>
    <name evidence="5" type="ORF">CEUTPL_LOCUS2622</name>
</gene>
<feature type="transmembrane region" description="Helical" evidence="2">
    <location>
        <begin position="566"/>
        <end position="584"/>
    </location>
</feature>
<dbReference type="Proteomes" id="UP001152799">
    <property type="component" value="Chromosome 11"/>
</dbReference>
<evidence type="ECO:0000313" key="5">
    <source>
        <dbReference type="EMBL" id="CAG9761932.1"/>
    </source>
</evidence>
<protein>
    <recommendedName>
        <fullName evidence="7">E3 ubiquitin-protein ligase APD1-4 middle domain-containing protein</fullName>
    </recommendedName>
</protein>
<feature type="domain" description="E3 ubiquitin-protein ligase APD1-4 middle" evidence="4">
    <location>
        <begin position="474"/>
        <end position="581"/>
    </location>
</feature>
<keyword evidence="6" id="KW-1185">Reference proteome</keyword>
<dbReference type="InterPro" id="IPR032008">
    <property type="entry name" value="APD1-4_N"/>
</dbReference>
<dbReference type="OrthoDB" id="6435218at2759"/>
<dbReference type="Pfam" id="PF16041">
    <property type="entry name" value="APD1-4_M"/>
    <property type="match status" value="1"/>
</dbReference>
<evidence type="ECO:0000256" key="1">
    <source>
        <dbReference type="SAM" id="MobiDB-lite"/>
    </source>
</evidence>